<dbReference type="Proteomes" id="UP001205105">
    <property type="component" value="Unassembled WGS sequence"/>
</dbReference>
<keyword evidence="1" id="KW-0195">Cyclin</keyword>
<dbReference type="SUPFAM" id="SSF47954">
    <property type="entry name" value="Cyclin-like"/>
    <property type="match status" value="2"/>
</dbReference>
<dbReference type="Pfam" id="PF00134">
    <property type="entry name" value="Cyclin_N"/>
    <property type="match status" value="1"/>
</dbReference>
<reference evidence="4" key="1">
    <citation type="submission" date="2020-11" db="EMBL/GenBank/DDBJ databases">
        <title>Chlorella ohadii genome sequencing and assembly.</title>
        <authorList>
            <person name="Murik O."/>
            <person name="Treves H."/>
            <person name="Kedem I."/>
            <person name="Shotland Y."/>
            <person name="Kaplan A."/>
        </authorList>
    </citation>
    <scope>NUCLEOTIDE SEQUENCE</scope>
    <source>
        <strain evidence="4">1</strain>
    </source>
</reference>
<dbReference type="Gene3D" id="1.10.472.10">
    <property type="entry name" value="Cyclin-like"/>
    <property type="match status" value="2"/>
</dbReference>
<feature type="region of interest" description="Disordered" evidence="2">
    <location>
        <begin position="380"/>
        <end position="416"/>
    </location>
</feature>
<proteinExistence type="inferred from homology"/>
<comment type="caution">
    <text evidence="4">The sequence shown here is derived from an EMBL/GenBank/DDBJ whole genome shotgun (WGS) entry which is preliminary data.</text>
</comment>
<feature type="compositionally biased region" description="Low complexity" evidence="2">
    <location>
        <begin position="380"/>
        <end position="399"/>
    </location>
</feature>
<feature type="compositionally biased region" description="Acidic residues" evidence="2">
    <location>
        <begin position="402"/>
        <end position="416"/>
    </location>
</feature>
<dbReference type="EMBL" id="JADXDR010000106">
    <property type="protein sequence ID" value="KAI7839173.1"/>
    <property type="molecule type" value="Genomic_DNA"/>
</dbReference>
<dbReference type="InterPro" id="IPR036915">
    <property type="entry name" value="Cyclin-like_sf"/>
</dbReference>
<organism evidence="4 5">
    <name type="scientific">Chlorella ohadii</name>
    <dbReference type="NCBI Taxonomy" id="2649997"/>
    <lineage>
        <taxon>Eukaryota</taxon>
        <taxon>Viridiplantae</taxon>
        <taxon>Chlorophyta</taxon>
        <taxon>core chlorophytes</taxon>
        <taxon>Trebouxiophyceae</taxon>
        <taxon>Chlorellales</taxon>
        <taxon>Chlorellaceae</taxon>
        <taxon>Chlorella clade</taxon>
        <taxon>Chlorella</taxon>
    </lineage>
</organism>
<evidence type="ECO:0000256" key="2">
    <source>
        <dbReference type="SAM" id="MobiDB-lite"/>
    </source>
</evidence>
<feature type="region of interest" description="Disordered" evidence="2">
    <location>
        <begin position="1"/>
        <end position="33"/>
    </location>
</feature>
<dbReference type="InterPro" id="IPR006671">
    <property type="entry name" value="Cyclin_N"/>
</dbReference>
<dbReference type="GO" id="GO:0016538">
    <property type="term" value="F:cyclin-dependent protein serine/threonine kinase regulator activity"/>
    <property type="evidence" value="ECO:0007669"/>
    <property type="project" value="InterPro"/>
</dbReference>
<accession>A0AAD5DMN9</accession>
<dbReference type="SMART" id="SM00385">
    <property type="entry name" value="CYCLIN"/>
    <property type="match status" value="1"/>
</dbReference>
<evidence type="ECO:0000256" key="1">
    <source>
        <dbReference type="RuleBase" id="RU000383"/>
    </source>
</evidence>
<dbReference type="AlphaFoldDB" id="A0AAD5DMN9"/>
<evidence type="ECO:0000313" key="5">
    <source>
        <dbReference type="Proteomes" id="UP001205105"/>
    </source>
</evidence>
<dbReference type="PANTHER" id="PTHR10026">
    <property type="entry name" value="CYCLIN"/>
    <property type="match status" value="1"/>
</dbReference>
<dbReference type="InterPro" id="IPR013763">
    <property type="entry name" value="Cyclin-like_dom"/>
</dbReference>
<dbReference type="GO" id="GO:0006357">
    <property type="term" value="P:regulation of transcription by RNA polymerase II"/>
    <property type="evidence" value="ECO:0007669"/>
    <property type="project" value="InterPro"/>
</dbReference>
<feature type="domain" description="Cyclin-like" evidence="3">
    <location>
        <begin position="71"/>
        <end position="160"/>
    </location>
</feature>
<feature type="region of interest" description="Disordered" evidence="2">
    <location>
        <begin position="326"/>
        <end position="354"/>
    </location>
</feature>
<dbReference type="CDD" id="cd20546">
    <property type="entry name" value="CYCLIN_SpCG1C_ScCTK2-like_rpt2"/>
    <property type="match status" value="1"/>
</dbReference>
<sequence>MPLRTATMLPAAAAQRGRRQRKPSSPGGAGLSKRICTLTGTLVAGMEVLPPSQRDGLRPEQVAAIKATAINTIIEAGVLLSMDVVAISSAIVFLHRFYATKSLVRNDPFLFAVACLYLGGKVEDSPKSVRDVLMASCKHRFKETAHRLQHDRELYESLREKAFVAERALLYALDFQFATDLPHKPCMQMLTSEPLKSHRERIQRTDPKRAHHLAQLPVNFANDSLRTEACLHFTGKQIAAACIWLTLKLLKEDSNIYTDQGQLWWVAQGIREEHLEGVEYMLHLHPQPVDCLLNCNINRWSCCAAHAAGSLTPELQAAKARESAAAAAAAAQPQHGAAGALPPPGQQRQPAAGALPADIAAANRESWAVAQRGAAAAAEAPTAAAAGAAAEHQAAGAAADGKEDDEDYDDLFAELT</sequence>
<comment type="similarity">
    <text evidence="1">Belongs to the cyclin family.</text>
</comment>
<dbReference type="InterPro" id="IPR043198">
    <property type="entry name" value="Cyclin/Ssn8"/>
</dbReference>
<protein>
    <recommendedName>
        <fullName evidence="3">Cyclin-like domain-containing protein</fullName>
    </recommendedName>
</protein>
<evidence type="ECO:0000313" key="4">
    <source>
        <dbReference type="EMBL" id="KAI7839173.1"/>
    </source>
</evidence>
<name>A0AAD5DMN9_9CHLO</name>
<keyword evidence="5" id="KW-1185">Reference proteome</keyword>
<gene>
    <name evidence="4" type="ORF">COHA_007063</name>
</gene>
<evidence type="ECO:0000259" key="3">
    <source>
        <dbReference type="SMART" id="SM00385"/>
    </source>
</evidence>